<evidence type="ECO:0000313" key="4">
    <source>
        <dbReference type="Proteomes" id="UP000256710"/>
    </source>
</evidence>
<dbReference type="EMBL" id="OFTC01000034">
    <property type="protein sequence ID" value="SOZ38523.1"/>
    <property type="molecule type" value="Genomic_DNA"/>
</dbReference>
<dbReference type="Proteomes" id="UP000255168">
    <property type="component" value="Plasmid II"/>
</dbReference>
<proteinExistence type="predicted"/>
<dbReference type="Proteomes" id="UP000256710">
    <property type="component" value="Unassembled WGS sequence"/>
</dbReference>
<reference evidence="3 4" key="1">
    <citation type="submission" date="2018-01" db="EMBL/GenBank/DDBJ databases">
        <authorList>
            <person name="Clerissi C."/>
        </authorList>
    </citation>
    <scope>NUCLEOTIDE SEQUENCE [LARGE SCALE GENOMIC DNA]</scope>
    <source>
        <strain evidence="1">Cupriavidus taiwanensis STM 6082</strain>
        <strain evidence="2">Cupriavidus taiwanensis STM 6160</strain>
        <plasmid evidence="3">ii</plasmid>
        <plasmid evidence="2">II</plasmid>
    </source>
</reference>
<dbReference type="AlphaFoldDB" id="A0A375HPN0"/>
<dbReference type="EMBL" id="LT984807">
    <property type="protein sequence ID" value="SPD59832.1"/>
    <property type="molecule type" value="Genomic_DNA"/>
</dbReference>
<keyword evidence="4" id="KW-1185">Reference proteome</keyword>
<protein>
    <submittedName>
        <fullName evidence="2">Uncharacterized protein</fullName>
    </submittedName>
</protein>
<accession>A0A375HPN0</accession>
<evidence type="ECO:0000313" key="3">
    <source>
        <dbReference type="Proteomes" id="UP000255168"/>
    </source>
</evidence>
<organism evidence="2 3">
    <name type="scientific">Cupriavidus neocaledonicus</name>
    <dbReference type="NCBI Taxonomy" id="1040979"/>
    <lineage>
        <taxon>Bacteria</taxon>
        <taxon>Pseudomonadati</taxon>
        <taxon>Pseudomonadota</taxon>
        <taxon>Betaproteobacteria</taxon>
        <taxon>Burkholderiales</taxon>
        <taxon>Burkholderiaceae</taxon>
        <taxon>Cupriavidus</taxon>
    </lineage>
</organism>
<gene>
    <name evidence="1" type="ORF">CBM2605_B110052</name>
    <name evidence="2" type="ORF">CBM2607_MP20484</name>
</gene>
<geneLocation type="plasmid" evidence="3">
    <name>ii</name>
</geneLocation>
<geneLocation type="plasmid" evidence="2">
    <name>II</name>
</geneLocation>
<sequence>MAITLNGASRPGTTWVLAQESIQTVCSCPNPRDPNPAPELAFYVK</sequence>
<evidence type="ECO:0000313" key="1">
    <source>
        <dbReference type="EMBL" id="SOZ38523.1"/>
    </source>
</evidence>
<evidence type="ECO:0000313" key="2">
    <source>
        <dbReference type="EMBL" id="SPD59832.1"/>
    </source>
</evidence>
<keyword evidence="2" id="KW-0614">Plasmid</keyword>
<name>A0A375HPN0_9BURK</name>